<dbReference type="EMBL" id="JACOIJ010000003">
    <property type="protein sequence ID" value="MBD1428417.1"/>
    <property type="molecule type" value="Genomic_DNA"/>
</dbReference>
<evidence type="ECO:0000256" key="2">
    <source>
        <dbReference type="ARBA" id="ARBA00022679"/>
    </source>
</evidence>
<gene>
    <name evidence="7" type="ORF">H8B04_02350</name>
</gene>
<dbReference type="GO" id="GO:0008168">
    <property type="term" value="F:methyltransferase activity"/>
    <property type="evidence" value="ECO:0007669"/>
    <property type="project" value="UniProtKB-KW"/>
</dbReference>
<dbReference type="SUPFAM" id="SSF53335">
    <property type="entry name" value="S-adenosyl-L-methionine-dependent methyltransferases"/>
    <property type="match status" value="1"/>
</dbReference>
<name>A0ABR7YAT9_9SPHI</name>
<feature type="binding site" evidence="5">
    <location>
        <position position="272"/>
    </location>
    <ligand>
        <name>S-adenosyl-L-methionine</name>
        <dbReference type="ChEBI" id="CHEBI:59789"/>
    </ligand>
</feature>
<evidence type="ECO:0000256" key="4">
    <source>
        <dbReference type="ARBA" id="ARBA00022884"/>
    </source>
</evidence>
<keyword evidence="3 5" id="KW-0949">S-adenosyl-L-methionine</keyword>
<evidence type="ECO:0000256" key="3">
    <source>
        <dbReference type="ARBA" id="ARBA00022691"/>
    </source>
</evidence>
<proteinExistence type="inferred from homology"/>
<dbReference type="PRINTS" id="PR02008">
    <property type="entry name" value="RCMTFAMILY"/>
</dbReference>
<dbReference type="GO" id="GO:0032259">
    <property type="term" value="P:methylation"/>
    <property type="evidence" value="ECO:0007669"/>
    <property type="project" value="UniProtKB-KW"/>
</dbReference>
<reference evidence="7 8" key="1">
    <citation type="submission" date="2020-08" db="EMBL/GenBank/DDBJ databases">
        <title>Sphingobacterium sp. DN04309 isolated from aquaculture water.</title>
        <authorList>
            <person name="Zhang M."/>
        </authorList>
    </citation>
    <scope>NUCLEOTIDE SEQUENCE [LARGE SCALE GENOMIC DNA]</scope>
    <source>
        <strain evidence="7 8">DN04309</strain>
    </source>
</reference>
<dbReference type="InterPro" id="IPR049560">
    <property type="entry name" value="MeTrfase_RsmB-F_NOP2_cat"/>
</dbReference>
<dbReference type="InterPro" id="IPR023267">
    <property type="entry name" value="RCMT"/>
</dbReference>
<organism evidence="7 8">
    <name type="scientific">Sphingobacterium litopenaei</name>
    <dbReference type="NCBI Taxonomy" id="2763500"/>
    <lineage>
        <taxon>Bacteria</taxon>
        <taxon>Pseudomonadati</taxon>
        <taxon>Bacteroidota</taxon>
        <taxon>Sphingobacteriia</taxon>
        <taxon>Sphingobacteriales</taxon>
        <taxon>Sphingobacteriaceae</taxon>
        <taxon>Sphingobacterium</taxon>
    </lineage>
</organism>
<feature type="binding site" evidence="5">
    <location>
        <position position="292"/>
    </location>
    <ligand>
        <name>S-adenosyl-L-methionine</name>
        <dbReference type="ChEBI" id="CHEBI:59789"/>
    </ligand>
</feature>
<dbReference type="InterPro" id="IPR029063">
    <property type="entry name" value="SAM-dependent_MTases_sf"/>
</dbReference>
<dbReference type="InterPro" id="IPR001678">
    <property type="entry name" value="MeTrfase_RsmB-F_NOP2_dom"/>
</dbReference>
<comment type="similarity">
    <text evidence="5">Belongs to the class I-like SAM-binding methyltransferase superfamily. RsmB/NOP family.</text>
</comment>
<feature type="binding site" evidence="5">
    <location>
        <position position="244"/>
    </location>
    <ligand>
        <name>S-adenosyl-L-methionine</name>
        <dbReference type="ChEBI" id="CHEBI:59789"/>
    </ligand>
</feature>
<keyword evidence="4 5" id="KW-0694">RNA-binding</keyword>
<dbReference type="Proteomes" id="UP000651271">
    <property type="component" value="Unassembled WGS sequence"/>
</dbReference>
<keyword evidence="2 5" id="KW-0808">Transferase</keyword>
<dbReference type="PROSITE" id="PS51686">
    <property type="entry name" value="SAM_MT_RSMB_NOP"/>
    <property type="match status" value="1"/>
</dbReference>
<feature type="active site" description="Nucleophile" evidence="5">
    <location>
        <position position="345"/>
    </location>
</feature>
<accession>A0ABR7YAT9</accession>
<dbReference type="PANTHER" id="PTHR22807">
    <property type="entry name" value="NOP2 YEAST -RELATED NOL1/NOP2/FMU SUN DOMAIN-CONTAINING"/>
    <property type="match status" value="1"/>
</dbReference>
<evidence type="ECO:0000313" key="7">
    <source>
        <dbReference type="EMBL" id="MBD1428417.1"/>
    </source>
</evidence>
<keyword evidence="1 5" id="KW-0489">Methyltransferase</keyword>
<feature type="domain" description="SAM-dependent MTase RsmB/NOP-type" evidence="6">
    <location>
        <begin position="123"/>
        <end position="392"/>
    </location>
</feature>
<sequence length="392" mass="45162">MAINEKRVAQHFRNFERALSGYNYNEPLSRYLTRFFKENKQMGSSDRKMTSRFIYNYFRLGNALKDANLLDKLCFAEYLCEVESSLLALHYPGLAEFSSESLEYKLNHLQSKINLDWKEVFPLLDHLSESVEKESFVRSHFVQPDLFIRIKRGNELLVSSSLKEKGIAFKELNPNTLALPNGFRLQDFSKLEGKHEVQDLSSQKTISFMEASSAEKWWDACAASGGKALMFLDKYPKVDLLVSDIRLSILRNLNDRFDKAKLASPKRQKVLDLTLDTTTILGKEEFDGIILDVPCSGSGTWGRTPEMIQQFSKQKLQEFSDLQKKIASNVVKHLKIGKPLIYMTCSVYADENEQVVNYLVDQFGFKIEKMELIKGYENKADSMFAARLIRMR</sequence>
<evidence type="ECO:0000259" key="6">
    <source>
        <dbReference type="PROSITE" id="PS51686"/>
    </source>
</evidence>
<evidence type="ECO:0000256" key="1">
    <source>
        <dbReference type="ARBA" id="ARBA00022603"/>
    </source>
</evidence>
<dbReference type="RefSeq" id="WP_190301323.1">
    <property type="nucleotide sequence ID" value="NZ_JACOIJ010000003.1"/>
</dbReference>
<evidence type="ECO:0000256" key="5">
    <source>
        <dbReference type="PROSITE-ProRule" id="PRU01023"/>
    </source>
</evidence>
<comment type="caution">
    <text evidence="5">Lacks conserved residue(s) required for the propagation of feature annotation.</text>
</comment>
<dbReference type="PANTHER" id="PTHR22807:SF53">
    <property type="entry name" value="RIBOSOMAL RNA SMALL SUBUNIT METHYLTRANSFERASE B-RELATED"/>
    <property type="match status" value="1"/>
</dbReference>
<comment type="caution">
    <text evidence="7">The sequence shown here is derived from an EMBL/GenBank/DDBJ whole genome shotgun (WGS) entry which is preliminary data.</text>
</comment>
<evidence type="ECO:0000313" key="8">
    <source>
        <dbReference type="Proteomes" id="UP000651271"/>
    </source>
</evidence>
<dbReference type="Pfam" id="PF01189">
    <property type="entry name" value="Methyltr_RsmB-F"/>
    <property type="match status" value="1"/>
</dbReference>
<keyword evidence="8" id="KW-1185">Reference proteome</keyword>
<dbReference type="Gene3D" id="3.40.50.150">
    <property type="entry name" value="Vaccinia Virus protein VP39"/>
    <property type="match status" value="1"/>
</dbReference>
<protein>
    <submittedName>
        <fullName evidence="7">RsmB/NOP family class I SAM-dependent RNA methyltransferase</fullName>
    </submittedName>
</protein>